<dbReference type="InterPro" id="IPR017452">
    <property type="entry name" value="GPCR_Rhodpsn_7TM"/>
</dbReference>
<proteinExistence type="predicted"/>
<dbReference type="GO" id="GO:0016020">
    <property type="term" value="C:membrane"/>
    <property type="evidence" value="ECO:0007669"/>
    <property type="project" value="UniProtKB-SubCell"/>
</dbReference>
<dbReference type="Gene3D" id="1.20.1070.10">
    <property type="entry name" value="Rhodopsin 7-helix transmembrane proteins"/>
    <property type="match status" value="1"/>
</dbReference>
<reference evidence="7" key="1">
    <citation type="submission" date="2021-02" db="EMBL/GenBank/DDBJ databases">
        <authorList>
            <person name="Nowell W R."/>
        </authorList>
    </citation>
    <scope>NUCLEOTIDE SEQUENCE</scope>
</reference>
<dbReference type="SUPFAM" id="SSF81321">
    <property type="entry name" value="Family A G protein-coupled receptor-like"/>
    <property type="match status" value="1"/>
</dbReference>
<dbReference type="Proteomes" id="UP000663860">
    <property type="component" value="Unassembled WGS sequence"/>
</dbReference>
<evidence type="ECO:0000256" key="3">
    <source>
        <dbReference type="ARBA" id="ARBA00022989"/>
    </source>
</evidence>
<gene>
    <name evidence="7" type="ORF">IZO911_LOCUS9739</name>
</gene>
<evidence type="ECO:0000256" key="1">
    <source>
        <dbReference type="ARBA" id="ARBA00004370"/>
    </source>
</evidence>
<evidence type="ECO:0000256" key="5">
    <source>
        <dbReference type="SAM" id="Phobius"/>
    </source>
</evidence>
<dbReference type="AlphaFoldDB" id="A0A813WPS0"/>
<sequence length="328" mass="38373">MVTGLIMEHFNNVDVINAVFNSKMKTLYRLKFNNSLRVSSTLSRFCEMLKTNQTLKEIDIMDQTGFEDETFIVNLLNALKGHKSIKHLTQTTYVTNILFLQIQCRSIDYLIRVGLNLDQWLNACVAIERAMTVIKGVSFNKKKSVKIAKYVIVILIIVIISSNIVDPIYRRLVIIDNNDEKRIWCVLHYSSIIQKFNITMNILHFCLPFIINLISASIIIINSARLKSSLQKKKSYKEHLNEQFQQHRHLLISSFLLFILGIPRLVILFSRGCMKTNADSWWFLMGYFISFFPPMLNFIIFVMPSEVYVKHFRTTIKTYRDAIKRRLN</sequence>
<dbReference type="PROSITE" id="PS50262">
    <property type="entry name" value="G_PROTEIN_RECEP_F1_2"/>
    <property type="match status" value="1"/>
</dbReference>
<dbReference type="InterPro" id="IPR000276">
    <property type="entry name" value="GPCR_Rhodpsn"/>
</dbReference>
<evidence type="ECO:0000256" key="4">
    <source>
        <dbReference type="ARBA" id="ARBA00023136"/>
    </source>
</evidence>
<comment type="caution">
    <text evidence="7">The sequence shown here is derived from an EMBL/GenBank/DDBJ whole genome shotgun (WGS) entry which is preliminary data.</text>
</comment>
<keyword evidence="3 5" id="KW-1133">Transmembrane helix</keyword>
<feature type="transmembrane region" description="Helical" evidence="5">
    <location>
        <begin position="147"/>
        <end position="165"/>
    </location>
</feature>
<dbReference type="Pfam" id="PF00001">
    <property type="entry name" value="7tm_1"/>
    <property type="match status" value="1"/>
</dbReference>
<feature type="domain" description="G-protein coupled receptors family 1 profile" evidence="6">
    <location>
        <begin position="104"/>
        <end position="301"/>
    </location>
</feature>
<name>A0A813WPS0_9BILA</name>
<keyword evidence="4 5" id="KW-0472">Membrane</keyword>
<evidence type="ECO:0000256" key="2">
    <source>
        <dbReference type="ARBA" id="ARBA00022692"/>
    </source>
</evidence>
<keyword evidence="2 5" id="KW-0812">Transmembrane</keyword>
<accession>A0A813WPS0</accession>
<feature type="transmembrane region" description="Helical" evidence="5">
    <location>
        <begin position="250"/>
        <end position="269"/>
    </location>
</feature>
<dbReference type="EMBL" id="CAJNOE010000069">
    <property type="protein sequence ID" value="CAF0853775.1"/>
    <property type="molecule type" value="Genomic_DNA"/>
</dbReference>
<evidence type="ECO:0000313" key="8">
    <source>
        <dbReference type="Proteomes" id="UP000663860"/>
    </source>
</evidence>
<evidence type="ECO:0000259" key="6">
    <source>
        <dbReference type="PROSITE" id="PS50262"/>
    </source>
</evidence>
<dbReference type="SUPFAM" id="SSF52047">
    <property type="entry name" value="RNI-like"/>
    <property type="match status" value="1"/>
</dbReference>
<comment type="subcellular location">
    <subcellularLocation>
        <location evidence="1">Membrane</location>
    </subcellularLocation>
</comment>
<organism evidence="7 8">
    <name type="scientific">Adineta steineri</name>
    <dbReference type="NCBI Taxonomy" id="433720"/>
    <lineage>
        <taxon>Eukaryota</taxon>
        <taxon>Metazoa</taxon>
        <taxon>Spiralia</taxon>
        <taxon>Gnathifera</taxon>
        <taxon>Rotifera</taxon>
        <taxon>Eurotatoria</taxon>
        <taxon>Bdelloidea</taxon>
        <taxon>Adinetida</taxon>
        <taxon>Adinetidae</taxon>
        <taxon>Adineta</taxon>
    </lineage>
</organism>
<feature type="transmembrane region" description="Helical" evidence="5">
    <location>
        <begin position="202"/>
        <end position="224"/>
    </location>
</feature>
<feature type="transmembrane region" description="Helical" evidence="5">
    <location>
        <begin position="281"/>
        <end position="303"/>
    </location>
</feature>
<evidence type="ECO:0000313" key="7">
    <source>
        <dbReference type="EMBL" id="CAF0853775.1"/>
    </source>
</evidence>
<protein>
    <recommendedName>
        <fullName evidence="6">G-protein coupled receptors family 1 profile domain-containing protein</fullName>
    </recommendedName>
</protein>
<dbReference type="GO" id="GO:0004930">
    <property type="term" value="F:G protein-coupled receptor activity"/>
    <property type="evidence" value="ECO:0007669"/>
    <property type="project" value="InterPro"/>
</dbReference>